<dbReference type="Proteomes" id="UP001391051">
    <property type="component" value="Unassembled WGS sequence"/>
</dbReference>
<evidence type="ECO:0000313" key="3">
    <source>
        <dbReference type="Proteomes" id="UP001391051"/>
    </source>
</evidence>
<feature type="region of interest" description="Disordered" evidence="1">
    <location>
        <begin position="178"/>
        <end position="204"/>
    </location>
</feature>
<reference evidence="2 3" key="1">
    <citation type="submission" date="2023-01" db="EMBL/GenBank/DDBJ databases">
        <title>Analysis of 21 Apiospora genomes using comparative genomics revels a genus with tremendous synthesis potential of carbohydrate active enzymes and secondary metabolites.</title>
        <authorList>
            <person name="Sorensen T."/>
        </authorList>
    </citation>
    <scope>NUCLEOTIDE SEQUENCE [LARGE SCALE GENOMIC DNA]</scope>
    <source>
        <strain evidence="2 3">CBS 24483</strain>
    </source>
</reference>
<proteinExistence type="predicted"/>
<gene>
    <name evidence="2" type="ORF">PG986_004659</name>
</gene>
<protein>
    <submittedName>
        <fullName evidence="2">Uncharacterized protein</fullName>
    </submittedName>
</protein>
<evidence type="ECO:0000256" key="1">
    <source>
        <dbReference type="SAM" id="MobiDB-lite"/>
    </source>
</evidence>
<keyword evidence="3" id="KW-1185">Reference proteome</keyword>
<sequence length="445" mass="50125">MPPRILRTGQKEGGTRYRYKHSYVHSEMQHITSEPEPKTEVNLARVNREARKVVGRYHQTLSIEPRVSGRPGVVAVDTRSDMFYIVNLKHSIQAMTRPLQQNFQIGQSLRHLALPLFEVAYWPDMDTQRSHDPSLRPADSPWLLPGLPAALAALPSLQTLRLVVDRLFRVPFWCRLPPDPPPPQQHQPGGHPHGAARAGQGAAPRRVRLQRLRRLRRRRRRRRRRRQEKKLGYEWPIKVPGALFEHAAAGSTDDGLPWKRTLPFARYDRFVRVVRRKLRRVLGGRVDVRLVVDLDSNTNARGGGARLRVPDETRTSDLFDGKTAGSTTGGYDRYFASEASVLDWYADVSGHEREVTGYERGVSADGKVAQVGDIGDPDFAVLADDSEVDELSENSVDESYSDSGTDSYSDPYSGSNSDSESESLKEKKSHKNSSKKARKSKVAGK</sequence>
<name>A0ABR1QN77_9PEZI</name>
<feature type="region of interest" description="Disordered" evidence="1">
    <location>
        <begin position="386"/>
        <end position="445"/>
    </location>
</feature>
<feature type="compositionally biased region" description="Low complexity" evidence="1">
    <location>
        <begin position="401"/>
        <end position="418"/>
    </location>
</feature>
<organism evidence="2 3">
    <name type="scientific">Apiospora aurea</name>
    <dbReference type="NCBI Taxonomy" id="335848"/>
    <lineage>
        <taxon>Eukaryota</taxon>
        <taxon>Fungi</taxon>
        <taxon>Dikarya</taxon>
        <taxon>Ascomycota</taxon>
        <taxon>Pezizomycotina</taxon>
        <taxon>Sordariomycetes</taxon>
        <taxon>Xylariomycetidae</taxon>
        <taxon>Amphisphaeriales</taxon>
        <taxon>Apiosporaceae</taxon>
        <taxon>Apiospora</taxon>
    </lineage>
</organism>
<dbReference type="RefSeq" id="XP_066703508.1">
    <property type="nucleotide sequence ID" value="XM_066840881.1"/>
</dbReference>
<feature type="compositionally biased region" description="Basic residues" evidence="1">
    <location>
        <begin position="427"/>
        <end position="445"/>
    </location>
</feature>
<dbReference type="GeneID" id="92073943"/>
<evidence type="ECO:0000313" key="2">
    <source>
        <dbReference type="EMBL" id="KAK7959805.1"/>
    </source>
</evidence>
<accession>A0ABR1QN77</accession>
<feature type="compositionally biased region" description="Acidic residues" evidence="1">
    <location>
        <begin position="386"/>
        <end position="400"/>
    </location>
</feature>
<dbReference type="EMBL" id="JAQQWE010000003">
    <property type="protein sequence ID" value="KAK7959805.1"/>
    <property type="molecule type" value="Genomic_DNA"/>
</dbReference>
<comment type="caution">
    <text evidence="2">The sequence shown here is derived from an EMBL/GenBank/DDBJ whole genome shotgun (WGS) entry which is preliminary data.</text>
</comment>
<feature type="compositionally biased region" description="Low complexity" evidence="1">
    <location>
        <begin position="186"/>
        <end position="204"/>
    </location>
</feature>